<dbReference type="InterPro" id="IPR050721">
    <property type="entry name" value="Trk_Ktr_HKT_K-transport"/>
</dbReference>
<keyword evidence="2" id="KW-0472">Membrane</keyword>
<dbReference type="RefSeq" id="WP_097011886.1">
    <property type="nucleotide sequence ID" value="NZ_LT907975.1"/>
</dbReference>
<dbReference type="Proteomes" id="UP000219215">
    <property type="component" value="Chromosome DPRO"/>
</dbReference>
<evidence type="ECO:0000259" key="4">
    <source>
        <dbReference type="PROSITE" id="PS51202"/>
    </source>
</evidence>
<dbReference type="Gene3D" id="3.30.70.1450">
    <property type="entry name" value="Regulator of K+ conductance, C-terminal domain"/>
    <property type="match status" value="2"/>
</dbReference>
<proteinExistence type="predicted"/>
<dbReference type="Pfam" id="PF02080">
    <property type="entry name" value="TrkA_C"/>
    <property type="match status" value="2"/>
</dbReference>
<evidence type="ECO:0000259" key="3">
    <source>
        <dbReference type="PROSITE" id="PS51201"/>
    </source>
</evidence>
<dbReference type="AlphaFoldDB" id="A0A2C8FA67"/>
<dbReference type="Gene3D" id="1.10.287.70">
    <property type="match status" value="1"/>
</dbReference>
<dbReference type="GO" id="GO:0006813">
    <property type="term" value="P:potassium ion transport"/>
    <property type="evidence" value="ECO:0007669"/>
    <property type="project" value="InterPro"/>
</dbReference>
<dbReference type="SUPFAM" id="SSF51735">
    <property type="entry name" value="NAD(P)-binding Rossmann-fold domains"/>
    <property type="match status" value="2"/>
</dbReference>
<name>A0A2C8FA67_9BACT</name>
<dbReference type="GO" id="GO:0008324">
    <property type="term" value="F:monoatomic cation transmembrane transporter activity"/>
    <property type="evidence" value="ECO:0007669"/>
    <property type="project" value="InterPro"/>
</dbReference>
<dbReference type="SUPFAM" id="SSF81324">
    <property type="entry name" value="Voltage-gated potassium channels"/>
    <property type="match status" value="1"/>
</dbReference>
<keyword evidence="2" id="KW-1133">Transmembrane helix</keyword>
<dbReference type="PANTHER" id="PTHR43833:SF13">
    <property type="entry name" value="POTASSIUM CHANNEL PROTEIN 2-RELATED"/>
    <property type="match status" value="1"/>
</dbReference>
<dbReference type="Gene3D" id="3.40.50.720">
    <property type="entry name" value="NAD(P)-binding Rossmann-like Domain"/>
    <property type="match status" value="2"/>
</dbReference>
<gene>
    <name evidence="5" type="ORF">DPRO_2023</name>
</gene>
<dbReference type="Pfam" id="PF07885">
    <property type="entry name" value="Ion_trans_2"/>
    <property type="match status" value="1"/>
</dbReference>
<dbReference type="PROSITE" id="PS51201">
    <property type="entry name" value="RCK_N"/>
    <property type="match status" value="1"/>
</dbReference>
<dbReference type="InterPro" id="IPR006037">
    <property type="entry name" value="RCK_C"/>
</dbReference>
<dbReference type="KEGG" id="pprf:DPRO_2023"/>
<dbReference type="SUPFAM" id="SSF116726">
    <property type="entry name" value="TrkA C-terminal domain-like"/>
    <property type="match status" value="2"/>
</dbReference>
<dbReference type="OrthoDB" id="9799090at2"/>
<evidence type="ECO:0000256" key="1">
    <source>
        <dbReference type="ARBA" id="ARBA00004651"/>
    </source>
</evidence>
<accession>A0A2C8FA67</accession>
<dbReference type="InterPro" id="IPR003148">
    <property type="entry name" value="RCK_N"/>
</dbReference>
<feature type="transmembrane region" description="Helical" evidence="2">
    <location>
        <begin position="83"/>
        <end position="109"/>
    </location>
</feature>
<organism evidence="5 6">
    <name type="scientific">Pseudodesulfovibrio profundus</name>
    <dbReference type="NCBI Taxonomy" id="57320"/>
    <lineage>
        <taxon>Bacteria</taxon>
        <taxon>Pseudomonadati</taxon>
        <taxon>Thermodesulfobacteriota</taxon>
        <taxon>Desulfovibrionia</taxon>
        <taxon>Desulfovibrionales</taxon>
        <taxon>Desulfovibrionaceae</taxon>
    </lineage>
</organism>
<feature type="transmembrane region" description="Helical" evidence="2">
    <location>
        <begin position="24"/>
        <end position="46"/>
    </location>
</feature>
<dbReference type="Pfam" id="PF02254">
    <property type="entry name" value="TrkA_N"/>
    <property type="match status" value="2"/>
</dbReference>
<dbReference type="EMBL" id="LT907975">
    <property type="protein sequence ID" value="SOB58927.1"/>
    <property type="molecule type" value="Genomic_DNA"/>
</dbReference>
<evidence type="ECO:0000313" key="5">
    <source>
        <dbReference type="EMBL" id="SOB58927.1"/>
    </source>
</evidence>
<reference evidence="6" key="1">
    <citation type="submission" date="2017-09" db="EMBL/GenBank/DDBJ databases">
        <authorList>
            <person name="Regsiter A."/>
            <person name="William W."/>
        </authorList>
    </citation>
    <scope>NUCLEOTIDE SEQUENCE [LARGE SCALE GENOMIC DNA]</scope>
    <source>
        <strain evidence="6">500-1</strain>
    </source>
</reference>
<evidence type="ECO:0000256" key="2">
    <source>
        <dbReference type="SAM" id="Phobius"/>
    </source>
</evidence>
<keyword evidence="2" id="KW-0812">Transmembrane</keyword>
<dbReference type="InterPro" id="IPR036291">
    <property type="entry name" value="NAD(P)-bd_dom_sf"/>
</dbReference>
<protein>
    <submittedName>
        <fullName evidence="5">TrkA-C domain protein</fullName>
    </submittedName>
</protein>
<dbReference type="GO" id="GO:0005886">
    <property type="term" value="C:plasma membrane"/>
    <property type="evidence" value="ECO:0007669"/>
    <property type="project" value="UniProtKB-SubCell"/>
</dbReference>
<evidence type="ECO:0000313" key="6">
    <source>
        <dbReference type="Proteomes" id="UP000219215"/>
    </source>
</evidence>
<dbReference type="InterPro" id="IPR013099">
    <property type="entry name" value="K_chnl_dom"/>
</dbReference>
<feature type="domain" description="RCK C-terminal" evidence="4">
    <location>
        <begin position="263"/>
        <end position="347"/>
    </location>
</feature>
<comment type="subcellular location">
    <subcellularLocation>
        <location evidence="1">Cell membrane</location>
        <topology evidence="1">Multi-pass membrane protein</topology>
    </subcellularLocation>
</comment>
<feature type="transmembrane region" description="Helical" evidence="2">
    <location>
        <begin position="52"/>
        <end position="71"/>
    </location>
</feature>
<dbReference type="PANTHER" id="PTHR43833">
    <property type="entry name" value="POTASSIUM CHANNEL PROTEIN 2-RELATED-RELATED"/>
    <property type="match status" value="1"/>
</dbReference>
<dbReference type="InterPro" id="IPR036721">
    <property type="entry name" value="RCK_C_sf"/>
</dbReference>
<feature type="domain" description="RCK N-terminal" evidence="3">
    <location>
        <begin position="352"/>
        <end position="465"/>
    </location>
</feature>
<keyword evidence="6" id="KW-1185">Reference proteome</keyword>
<feature type="domain" description="RCK C-terminal" evidence="4">
    <location>
        <begin position="478"/>
        <end position="562"/>
    </location>
</feature>
<dbReference type="PROSITE" id="PS51202">
    <property type="entry name" value="RCK_C"/>
    <property type="match status" value="2"/>
</dbReference>
<sequence length="562" mass="61987">MKFIPSQLLYFFHDRRAQRNLNTLIRFVLILSFFIALYSFLFHVIMEMEGQYYSWITGFYWTLTVMSTLGFGDITFTSDLGKLFSLCVLMSGIVFLLVMLPFTFIQFFYAPFLEAQSKSRAARELPKDTTGHLIITGSDRIALSLASRVRQFNYQYCILVDEVNHALELVDQGYKAVVGDADNPETYSLLRADQAAMVVLLSDDMKNTNAAFTLREVAADVQVVANADSEESVDILQLAGASHVLQFMNMLGEMLARRTLGTGTRSNIIGTISQLNIAEAPALDTPLVGKTVKNCGLRDATGMNIVGLWEHGHLVPARPDTVISSKAIMILAGTEQQLKTYDKFVGEAPPMEAPVLILGGGRVGQAAAAVLEQRNIDYKIVEKNPKLIYDDIHYIHGSASDLDVLKAAGIDSAPSVFVTTHNDDLNIYLTIYCRRLRPDIQIISRATFDRNITVLHKAGADLVMSYATMAANTIINLLSPGKVMTLTEGLNIFRVEVGPSLAGKTLLGSNIRDDTGCNVIALSRGEEMEINPDPNVKLTEGTSLLVIGAAEDERRFLDKYQA</sequence>